<keyword evidence="1" id="KW-1133">Transmembrane helix</keyword>
<proteinExistence type="predicted"/>
<protein>
    <submittedName>
        <fullName evidence="2">Uncharacterized protein</fullName>
    </submittedName>
</protein>
<reference evidence="2" key="1">
    <citation type="journal article" date="2021" name="Proc. Natl. Acad. Sci. U.S.A.">
        <title>A Catalog of Tens of Thousands of Viruses from Human Metagenomes Reveals Hidden Associations with Chronic Diseases.</title>
        <authorList>
            <person name="Tisza M.J."/>
            <person name="Buck C.B."/>
        </authorList>
    </citation>
    <scope>NUCLEOTIDE SEQUENCE</scope>
    <source>
        <strain evidence="2">Ctnhb8</strain>
    </source>
</reference>
<sequence length="46" mass="5339">MKPEHLHRLTGRDVLRYRRIDPLSRALLVVMAVLAITFILLLVRTA</sequence>
<evidence type="ECO:0000313" key="2">
    <source>
        <dbReference type="EMBL" id="DAG04999.1"/>
    </source>
</evidence>
<organism evidence="2">
    <name type="scientific">Myoviridae sp. ctnhb8</name>
    <dbReference type="NCBI Taxonomy" id="2825171"/>
    <lineage>
        <taxon>Viruses</taxon>
        <taxon>Duplodnaviria</taxon>
        <taxon>Heunggongvirae</taxon>
        <taxon>Uroviricota</taxon>
        <taxon>Caudoviricetes</taxon>
    </lineage>
</organism>
<evidence type="ECO:0000256" key="1">
    <source>
        <dbReference type="SAM" id="Phobius"/>
    </source>
</evidence>
<keyword evidence="1" id="KW-0472">Membrane</keyword>
<accession>A0A8S5VED9</accession>
<dbReference type="EMBL" id="BK016247">
    <property type="protein sequence ID" value="DAG04999.1"/>
    <property type="molecule type" value="Genomic_DNA"/>
</dbReference>
<keyword evidence="1" id="KW-0812">Transmembrane</keyword>
<feature type="transmembrane region" description="Helical" evidence="1">
    <location>
        <begin position="26"/>
        <end position="43"/>
    </location>
</feature>
<name>A0A8S5VED9_9CAUD</name>